<dbReference type="AlphaFoldDB" id="A0A0P1H0S0"/>
<dbReference type="STRING" id="340021.TM5383_00575"/>
<name>A0A0P1H0S0_9RHOB</name>
<evidence type="ECO:0000313" key="2">
    <source>
        <dbReference type="EMBL" id="CUH83388.1"/>
    </source>
</evidence>
<feature type="chain" id="PRO_5006063941" evidence="1">
    <location>
        <begin position="20"/>
        <end position="72"/>
    </location>
</feature>
<sequence length="72" mass="7752">MVRSPLLIGLLCQAAPVEAADLPTAIKCYQTATNAQDLDGYLDCFAKNAVMMAKSARCRCNMLTDQQKGEVA</sequence>
<dbReference type="EMBL" id="CYSF01000003">
    <property type="protein sequence ID" value="CUH83388.1"/>
    <property type="molecule type" value="Genomic_DNA"/>
</dbReference>
<dbReference type="Gene3D" id="3.10.450.50">
    <property type="match status" value="1"/>
</dbReference>
<reference evidence="2 3" key="1">
    <citation type="submission" date="2015-09" db="EMBL/GenBank/DDBJ databases">
        <authorList>
            <consortium name="Swine Surveillance"/>
        </authorList>
    </citation>
    <scope>NUCLEOTIDE SEQUENCE [LARGE SCALE GENOMIC DNA]</scope>
    <source>
        <strain evidence="2 3">CECT 8383</strain>
    </source>
</reference>
<protein>
    <submittedName>
        <fullName evidence="2">Uncharacterized protein</fullName>
    </submittedName>
</protein>
<evidence type="ECO:0000256" key="1">
    <source>
        <dbReference type="SAM" id="SignalP"/>
    </source>
</evidence>
<keyword evidence="1" id="KW-0732">Signal</keyword>
<feature type="signal peptide" evidence="1">
    <location>
        <begin position="1"/>
        <end position="19"/>
    </location>
</feature>
<organism evidence="2 3">
    <name type="scientific">Thalassovita mediterranea</name>
    <dbReference type="NCBI Taxonomy" id="340021"/>
    <lineage>
        <taxon>Bacteria</taxon>
        <taxon>Pseudomonadati</taxon>
        <taxon>Pseudomonadota</taxon>
        <taxon>Alphaproteobacteria</taxon>
        <taxon>Rhodobacterales</taxon>
        <taxon>Roseobacteraceae</taxon>
        <taxon>Thalassovita</taxon>
    </lineage>
</organism>
<gene>
    <name evidence="2" type="ORF">TM5383_00575</name>
</gene>
<dbReference type="OrthoDB" id="8684708at2"/>
<keyword evidence="3" id="KW-1185">Reference proteome</keyword>
<dbReference type="RefSeq" id="WP_058317542.1">
    <property type="nucleotide sequence ID" value="NZ_CYSF01000003.1"/>
</dbReference>
<dbReference type="Proteomes" id="UP000051681">
    <property type="component" value="Unassembled WGS sequence"/>
</dbReference>
<accession>A0A0P1H0S0</accession>
<evidence type="ECO:0000313" key="3">
    <source>
        <dbReference type="Proteomes" id="UP000051681"/>
    </source>
</evidence>
<proteinExistence type="predicted"/>